<dbReference type="EC" id="2.6.1.42" evidence="4"/>
<evidence type="ECO:0000313" key="4">
    <source>
        <dbReference type="EMBL" id="MPN57351.1"/>
    </source>
</evidence>
<dbReference type="GO" id="GO:0004084">
    <property type="term" value="F:branched-chain-amino-acid transaminase activity"/>
    <property type="evidence" value="ECO:0007669"/>
    <property type="project" value="UniProtKB-EC"/>
</dbReference>
<dbReference type="InterPro" id="IPR043132">
    <property type="entry name" value="BCAT-like_C"/>
</dbReference>
<dbReference type="EMBL" id="VSSQ01128786">
    <property type="protein sequence ID" value="MPN57351.1"/>
    <property type="molecule type" value="Genomic_DNA"/>
</dbReference>
<reference evidence="4" key="1">
    <citation type="submission" date="2019-08" db="EMBL/GenBank/DDBJ databases">
        <authorList>
            <person name="Kucharzyk K."/>
            <person name="Murdoch R.W."/>
            <person name="Higgins S."/>
            <person name="Loffler F."/>
        </authorList>
    </citation>
    <scope>NUCLEOTIDE SEQUENCE</scope>
</reference>
<dbReference type="PANTHER" id="PTHR11825:SF44">
    <property type="entry name" value="BRANCHED-CHAIN-AMINO-ACID AMINOTRANSFERASE"/>
    <property type="match status" value="1"/>
</dbReference>
<protein>
    <submittedName>
        <fullName evidence="4">Branched-chain-amino-acid aminotransferase 2</fullName>
        <ecNumber evidence="4">2.6.1.42</ecNumber>
    </submittedName>
</protein>
<dbReference type="GO" id="GO:0009081">
    <property type="term" value="P:branched-chain amino acid metabolic process"/>
    <property type="evidence" value="ECO:0007669"/>
    <property type="project" value="InterPro"/>
</dbReference>
<keyword evidence="3" id="KW-0663">Pyridoxal phosphate</keyword>
<proteinExistence type="inferred from homology"/>
<dbReference type="InterPro" id="IPR036038">
    <property type="entry name" value="Aminotransferase-like"/>
</dbReference>
<keyword evidence="4" id="KW-0808">Transferase</keyword>
<gene>
    <name evidence="4" type="primary">ilvK_14</name>
    <name evidence="4" type="ORF">SDC9_205045</name>
</gene>
<dbReference type="PANTHER" id="PTHR11825">
    <property type="entry name" value="SUBGROUP IIII AMINOTRANSFERASE"/>
    <property type="match status" value="1"/>
</dbReference>
<evidence type="ECO:0000256" key="1">
    <source>
        <dbReference type="ARBA" id="ARBA00001933"/>
    </source>
</evidence>
<evidence type="ECO:0000256" key="2">
    <source>
        <dbReference type="ARBA" id="ARBA00009320"/>
    </source>
</evidence>
<dbReference type="Gene3D" id="3.20.10.10">
    <property type="entry name" value="D-amino Acid Aminotransferase, subunit A, domain 2"/>
    <property type="match status" value="1"/>
</dbReference>
<comment type="caution">
    <text evidence="4">The sequence shown here is derived from an EMBL/GenBank/DDBJ whole genome shotgun (WGS) entry which is preliminary data.</text>
</comment>
<keyword evidence="4" id="KW-0032">Aminotransferase</keyword>
<sequence length="93" mass="10238">MAILKDWNIPCEERALTVDELLAADKAGTLEEVFGVGTAAVISPIGELVYKGRRMEVGGDKTKTGPLSQKIYDELTGIQWGKRPDKFSWTVKV</sequence>
<name>A0A645J183_9ZZZZ</name>
<dbReference type="SUPFAM" id="SSF56752">
    <property type="entry name" value="D-aminoacid aminotransferase-like PLP-dependent enzymes"/>
    <property type="match status" value="1"/>
</dbReference>
<organism evidence="4">
    <name type="scientific">bioreactor metagenome</name>
    <dbReference type="NCBI Taxonomy" id="1076179"/>
    <lineage>
        <taxon>unclassified sequences</taxon>
        <taxon>metagenomes</taxon>
        <taxon>ecological metagenomes</taxon>
    </lineage>
</organism>
<evidence type="ECO:0000256" key="3">
    <source>
        <dbReference type="ARBA" id="ARBA00022898"/>
    </source>
</evidence>
<comment type="cofactor">
    <cofactor evidence="1">
        <name>pyridoxal 5'-phosphate</name>
        <dbReference type="ChEBI" id="CHEBI:597326"/>
    </cofactor>
</comment>
<accession>A0A645J183</accession>
<dbReference type="AlphaFoldDB" id="A0A645J183"/>
<dbReference type="InterPro" id="IPR005786">
    <property type="entry name" value="B_amino_transII"/>
</dbReference>
<comment type="similarity">
    <text evidence="2">Belongs to the class-IV pyridoxal-phosphate-dependent aminotransferase family.</text>
</comment>